<dbReference type="EMBL" id="BMAO01000598">
    <property type="protein sequence ID" value="GFQ67907.1"/>
    <property type="molecule type" value="Genomic_DNA"/>
</dbReference>
<evidence type="ECO:0000256" key="6">
    <source>
        <dbReference type="ARBA" id="ARBA00023157"/>
    </source>
</evidence>
<comment type="catalytic activity">
    <reaction evidence="1">
        <text>an N-(acyl)-sphingosylphosphoethanolamine = an N-(acyl)-sphingosyl-1,3-cyclic phosphate + ethanolamine</text>
        <dbReference type="Rhea" id="RHEA:60648"/>
        <dbReference type="ChEBI" id="CHEBI:57603"/>
        <dbReference type="ChEBI" id="CHEBI:143891"/>
        <dbReference type="ChEBI" id="CHEBI:143892"/>
    </reaction>
</comment>
<dbReference type="Gene3D" id="3.20.20.190">
    <property type="entry name" value="Phosphatidylinositol (PI) phosphodiesterase"/>
    <property type="match status" value="1"/>
</dbReference>
<organism evidence="9 10">
    <name type="scientific">Trichonephila clavata</name>
    <name type="common">Joro spider</name>
    <name type="synonym">Nephila clavata</name>
    <dbReference type="NCBI Taxonomy" id="2740835"/>
    <lineage>
        <taxon>Eukaryota</taxon>
        <taxon>Metazoa</taxon>
        <taxon>Ecdysozoa</taxon>
        <taxon>Arthropoda</taxon>
        <taxon>Chelicerata</taxon>
        <taxon>Arachnida</taxon>
        <taxon>Araneae</taxon>
        <taxon>Araneomorphae</taxon>
        <taxon>Entelegynae</taxon>
        <taxon>Araneoidea</taxon>
        <taxon>Nephilidae</taxon>
        <taxon>Trichonephila</taxon>
    </lineage>
</organism>
<evidence type="ECO:0000256" key="4">
    <source>
        <dbReference type="ARBA" id="ARBA00022723"/>
    </source>
</evidence>
<dbReference type="PROSITE" id="PS50007">
    <property type="entry name" value="PIPLC_X_DOMAIN"/>
    <property type="match status" value="1"/>
</dbReference>
<keyword evidence="4" id="KW-0479">Metal-binding</keyword>
<dbReference type="InterPro" id="IPR051057">
    <property type="entry name" value="PI-PLC_domain"/>
</dbReference>
<feature type="signal peptide" evidence="8">
    <location>
        <begin position="1"/>
        <end position="24"/>
    </location>
</feature>
<dbReference type="PANTHER" id="PTHR13593">
    <property type="match status" value="1"/>
</dbReference>
<evidence type="ECO:0000313" key="9">
    <source>
        <dbReference type="EMBL" id="GFQ67907.1"/>
    </source>
</evidence>
<keyword evidence="6" id="KW-1015">Disulfide bond</keyword>
<dbReference type="GO" id="GO:0046872">
    <property type="term" value="F:metal ion binding"/>
    <property type="evidence" value="ECO:0007669"/>
    <property type="project" value="UniProtKB-KW"/>
</dbReference>
<dbReference type="PANTHER" id="PTHR13593:SF103">
    <property type="entry name" value="RE10370P"/>
    <property type="match status" value="1"/>
</dbReference>
<name>A0A8X6H6B5_TRICU</name>
<dbReference type="GO" id="GO:0006629">
    <property type="term" value="P:lipid metabolic process"/>
    <property type="evidence" value="ECO:0007669"/>
    <property type="project" value="InterPro"/>
</dbReference>
<dbReference type="GO" id="GO:0008081">
    <property type="term" value="F:phosphoric diester hydrolase activity"/>
    <property type="evidence" value="ECO:0007669"/>
    <property type="project" value="InterPro"/>
</dbReference>
<protein>
    <submittedName>
        <fullName evidence="9">PI-PLC X domain-containing protein 3</fullName>
    </submittedName>
</protein>
<comment type="caution">
    <text evidence="9">The sequence shown here is derived from an EMBL/GenBank/DDBJ whole genome shotgun (WGS) entry which is preliminary data.</text>
</comment>
<keyword evidence="8" id="KW-0732">Signal</keyword>
<keyword evidence="7" id="KW-0456">Lyase</keyword>
<evidence type="ECO:0000313" key="10">
    <source>
        <dbReference type="Proteomes" id="UP000887116"/>
    </source>
</evidence>
<feature type="chain" id="PRO_5036471681" evidence="8">
    <location>
        <begin position="25"/>
        <end position="426"/>
    </location>
</feature>
<gene>
    <name evidence="9" type="primary">X975_10526</name>
    <name evidence="9" type="ORF">TNCT_610321</name>
</gene>
<sequence length="426" mass="49310">MPFNNISSVWLIFVGLALVIQCRANKPLLKDVPTVYLTVSSAPSASGQDRLLEMNWDNIPRSDEGRVNVYGEDPSLPNKEPLVSVRPNDTKGYFKTSVRFPVQVFNNSNLTSNCLGFWITYRLGDQEVIRNCLRARPHWMHDSRSTIGNLSLLDLMLPGTHNAGCYASYDKHKDSILTQYLFTQEESIWNQLVYGIRYLDLRVAYVDHDFWITHSSFKTQVTVRDAIRQVKEFLKATKEIVVMDFHRFVTGFQRRTPTTSQRHRDLIALLERELGEFMIPVHYTSGALLEQLWDTDRRLYVGYADERARTSSAYLFPAVKHLWGDVVQSADLWQYLNETVCNPSRRRLISAMAQLTPTRAGALFNLYGGLRKMAENVNRQVTRWFTHDWNQCANIVATDFFLGNNVIELSIETNKRRPDDEEREWV</sequence>
<reference evidence="9" key="1">
    <citation type="submission" date="2020-07" db="EMBL/GenBank/DDBJ databases">
        <title>Multicomponent nature underlies the extraordinary mechanical properties of spider dragline silk.</title>
        <authorList>
            <person name="Kono N."/>
            <person name="Nakamura H."/>
            <person name="Mori M."/>
            <person name="Yoshida Y."/>
            <person name="Ohtoshi R."/>
            <person name="Malay A.D."/>
            <person name="Moran D.A.P."/>
            <person name="Tomita M."/>
            <person name="Numata K."/>
            <person name="Arakawa K."/>
        </authorList>
    </citation>
    <scope>NUCLEOTIDE SEQUENCE</scope>
</reference>
<accession>A0A8X6H6B5</accession>
<comment type="subcellular location">
    <subcellularLocation>
        <location evidence="2">Secreted</location>
    </subcellularLocation>
</comment>
<evidence type="ECO:0000256" key="3">
    <source>
        <dbReference type="ARBA" id="ARBA00022525"/>
    </source>
</evidence>
<keyword evidence="5" id="KW-0460">Magnesium</keyword>
<proteinExistence type="predicted"/>
<dbReference type="SUPFAM" id="SSF51695">
    <property type="entry name" value="PLC-like phosphodiesterases"/>
    <property type="match status" value="1"/>
</dbReference>
<dbReference type="Proteomes" id="UP000887116">
    <property type="component" value="Unassembled WGS sequence"/>
</dbReference>
<keyword evidence="3" id="KW-0964">Secreted</keyword>
<dbReference type="AlphaFoldDB" id="A0A8X6H6B5"/>
<dbReference type="GO" id="GO:0005576">
    <property type="term" value="C:extracellular region"/>
    <property type="evidence" value="ECO:0007669"/>
    <property type="project" value="UniProtKB-SubCell"/>
</dbReference>
<evidence type="ECO:0000256" key="7">
    <source>
        <dbReference type="ARBA" id="ARBA00023239"/>
    </source>
</evidence>
<evidence type="ECO:0000256" key="1">
    <source>
        <dbReference type="ARBA" id="ARBA00000110"/>
    </source>
</evidence>
<evidence type="ECO:0000256" key="5">
    <source>
        <dbReference type="ARBA" id="ARBA00022842"/>
    </source>
</evidence>
<dbReference type="GO" id="GO:0016829">
    <property type="term" value="F:lyase activity"/>
    <property type="evidence" value="ECO:0007669"/>
    <property type="project" value="UniProtKB-KW"/>
</dbReference>
<keyword evidence="10" id="KW-1185">Reference proteome</keyword>
<evidence type="ECO:0000256" key="2">
    <source>
        <dbReference type="ARBA" id="ARBA00004613"/>
    </source>
</evidence>
<dbReference type="InterPro" id="IPR017946">
    <property type="entry name" value="PLC-like_Pdiesterase_TIM-brl"/>
</dbReference>
<dbReference type="OrthoDB" id="1046782at2759"/>
<evidence type="ECO:0000256" key="8">
    <source>
        <dbReference type="SAM" id="SignalP"/>
    </source>
</evidence>